<evidence type="ECO:0000256" key="1">
    <source>
        <dbReference type="SAM" id="MobiDB-lite"/>
    </source>
</evidence>
<name>A0A7J6FQN2_CANSA</name>
<dbReference type="EMBL" id="JAATIP010000102">
    <property type="protein sequence ID" value="KAF4373006.1"/>
    <property type="molecule type" value="Genomic_DNA"/>
</dbReference>
<protein>
    <submittedName>
        <fullName evidence="3">Uncharacterized protein</fullName>
    </submittedName>
</protein>
<dbReference type="Proteomes" id="UP000525078">
    <property type="component" value="Unassembled WGS sequence"/>
</dbReference>
<evidence type="ECO:0000313" key="3">
    <source>
        <dbReference type="EMBL" id="KAF4373006.1"/>
    </source>
</evidence>
<comment type="caution">
    <text evidence="3">The sequence shown here is derived from an EMBL/GenBank/DDBJ whole genome shotgun (WGS) entry which is preliminary data.</text>
</comment>
<gene>
    <name evidence="3" type="ORF">F8388_011033</name>
    <name evidence="2" type="ORF">G4B88_022156</name>
</gene>
<organism evidence="3 4">
    <name type="scientific">Cannabis sativa</name>
    <name type="common">Hemp</name>
    <name type="synonym">Marijuana</name>
    <dbReference type="NCBI Taxonomy" id="3483"/>
    <lineage>
        <taxon>Eukaryota</taxon>
        <taxon>Viridiplantae</taxon>
        <taxon>Streptophyta</taxon>
        <taxon>Embryophyta</taxon>
        <taxon>Tracheophyta</taxon>
        <taxon>Spermatophyta</taxon>
        <taxon>Magnoliopsida</taxon>
        <taxon>eudicotyledons</taxon>
        <taxon>Gunneridae</taxon>
        <taxon>Pentapetalae</taxon>
        <taxon>rosids</taxon>
        <taxon>fabids</taxon>
        <taxon>Rosales</taxon>
        <taxon>Cannabaceae</taxon>
        <taxon>Cannabis</taxon>
    </lineage>
</organism>
<sequence length="90" mass="9565">MASSCGSRRSIGRLPQATSSKKAPKANTSESRSHRFQAVNVDANVVVVDVSERRAFLGVQLDREDVVGGVAIIGLVEKAKKTFGTSFGET</sequence>
<feature type="compositionally biased region" description="Polar residues" evidence="1">
    <location>
        <begin position="16"/>
        <end position="30"/>
    </location>
</feature>
<accession>A0A7J6FQN2</accession>
<keyword evidence="5" id="KW-1185">Reference proteome</keyword>
<proteinExistence type="predicted"/>
<evidence type="ECO:0000313" key="2">
    <source>
        <dbReference type="EMBL" id="KAF4369771.1"/>
    </source>
</evidence>
<feature type="region of interest" description="Disordered" evidence="1">
    <location>
        <begin position="1"/>
        <end position="34"/>
    </location>
</feature>
<dbReference type="AlphaFoldDB" id="A0A7J6FQN2"/>
<evidence type="ECO:0000313" key="5">
    <source>
        <dbReference type="Proteomes" id="UP000583929"/>
    </source>
</evidence>
<dbReference type="Proteomes" id="UP000583929">
    <property type="component" value="Unassembled WGS sequence"/>
</dbReference>
<evidence type="ECO:0000313" key="4">
    <source>
        <dbReference type="Proteomes" id="UP000525078"/>
    </source>
</evidence>
<dbReference type="EMBL" id="JAATIQ010000212">
    <property type="protein sequence ID" value="KAF4369771.1"/>
    <property type="molecule type" value="Genomic_DNA"/>
</dbReference>
<reference evidence="4 5" key="1">
    <citation type="journal article" date="2020" name="bioRxiv">
        <title>Sequence and annotation of 42 cannabis genomes reveals extensive copy number variation in cannabinoid synthesis and pathogen resistance genes.</title>
        <authorList>
            <person name="Mckernan K.J."/>
            <person name="Helbert Y."/>
            <person name="Kane L.T."/>
            <person name="Ebling H."/>
            <person name="Zhang L."/>
            <person name="Liu B."/>
            <person name="Eaton Z."/>
            <person name="Mclaughlin S."/>
            <person name="Kingan S."/>
            <person name="Baybayan P."/>
            <person name="Concepcion G."/>
            <person name="Jordan M."/>
            <person name="Riva A."/>
            <person name="Barbazuk W."/>
            <person name="Harkins T."/>
        </authorList>
    </citation>
    <scope>NUCLEOTIDE SEQUENCE [LARGE SCALE GENOMIC DNA]</scope>
    <source>
        <strain evidence="4 5">cv. Jamaican Lion 4</strain>
        <strain evidence="2">Father</strain>
        <strain evidence="3">Mother</strain>
        <tissue evidence="3">Leaf</tissue>
    </source>
</reference>